<reference evidence="4" key="1">
    <citation type="submission" date="2016-10" db="EMBL/GenBank/DDBJ databases">
        <authorList>
            <person name="Varghese N."/>
            <person name="Submissions S."/>
        </authorList>
    </citation>
    <scope>NUCLEOTIDE SEQUENCE [LARGE SCALE GENOMIC DNA]</scope>
    <source>
        <strain evidence="4">LP51</strain>
    </source>
</reference>
<accession>A0A1I2XJD4</accession>
<dbReference type="InterPro" id="IPR000326">
    <property type="entry name" value="PAP2/HPO"/>
</dbReference>
<organism evidence="3 4">
    <name type="scientific">Pontibacter chinhatensis</name>
    <dbReference type="NCBI Taxonomy" id="1436961"/>
    <lineage>
        <taxon>Bacteria</taxon>
        <taxon>Pseudomonadati</taxon>
        <taxon>Bacteroidota</taxon>
        <taxon>Cytophagia</taxon>
        <taxon>Cytophagales</taxon>
        <taxon>Hymenobacteraceae</taxon>
        <taxon>Pontibacter</taxon>
    </lineage>
</organism>
<dbReference type="STRING" id="1436961.SAMN05421739_10683"/>
<dbReference type="PROSITE" id="PS51257">
    <property type="entry name" value="PROKAR_LIPOPROTEIN"/>
    <property type="match status" value="1"/>
</dbReference>
<evidence type="ECO:0000313" key="3">
    <source>
        <dbReference type="EMBL" id="SFH13532.1"/>
    </source>
</evidence>
<dbReference type="InterPro" id="IPR041067">
    <property type="entry name" value="VCPO_N"/>
</dbReference>
<dbReference type="InterPro" id="IPR052559">
    <property type="entry name" value="V-haloperoxidase"/>
</dbReference>
<keyword evidence="4" id="KW-1185">Reference proteome</keyword>
<dbReference type="AlphaFoldDB" id="A0A1I2XJD4"/>
<dbReference type="EMBL" id="FOOT01000006">
    <property type="protein sequence ID" value="SFH13532.1"/>
    <property type="molecule type" value="Genomic_DNA"/>
</dbReference>
<sequence>MKTILKIFGGFILLISIGSCSKDDFEPLDPCKSVHNYNNGMINSYSNEVVLQWNELLSQSVDQQLPQPTEVKLYAMVTLAMHDALNNVVPKYETYALDNANADASRITKKNIHAIADAAVSQAAHDMMVQLYPLATASADSLLSQVLMGIAESDLRTRGIDVGRKAAAAVLDKRKSDFPLAFVSYPGGTAPGEYRVDYPPFVNATPVWPANAVFAPNLGSLTPFGIKSGDQFRDDEAPYPLNSKEYVADYNEVKSLGCKDCPGRTSEQTEIGAFWVETSSSYMNRMARALVEQRKLNGWEAARLIGLIQMSLIDAYIASFEGKYHHKTWRPITAIRNGDSDGVDATVGDAGWEPVFNTPPTPNFPSTHAYGAAAAAAVFKSYFKSDQINLNVTSPYHLPGVERNIRSFSQMAYESSVSRIYIGYHFRQDVEVGQRQGKKLGKYVYENNLREMNQCNMEENMSASPEM</sequence>
<dbReference type="Pfam" id="PF01569">
    <property type="entry name" value="PAP2"/>
    <property type="match status" value="1"/>
</dbReference>
<feature type="domain" description="Phosphatidic acid phosphatase type 2/haloperoxidase" evidence="1">
    <location>
        <begin position="315"/>
        <end position="433"/>
    </location>
</feature>
<proteinExistence type="predicted"/>
<gene>
    <name evidence="3" type="ORF">SAMN05421739_10683</name>
</gene>
<dbReference type="Gene3D" id="1.10.606.20">
    <property type="match status" value="1"/>
</dbReference>
<dbReference type="PANTHER" id="PTHR34599">
    <property type="entry name" value="PEROXIDASE-RELATED"/>
    <property type="match status" value="1"/>
</dbReference>
<dbReference type="Pfam" id="PF17897">
    <property type="entry name" value="VCPO_N"/>
    <property type="match status" value="1"/>
</dbReference>
<feature type="domain" description="Vanadium chloroperoxidase N-terminal" evidence="2">
    <location>
        <begin position="34"/>
        <end position="136"/>
    </location>
</feature>
<dbReference type="SUPFAM" id="SSF48317">
    <property type="entry name" value="Acid phosphatase/Vanadium-dependent haloperoxidase"/>
    <property type="match status" value="1"/>
</dbReference>
<dbReference type="Proteomes" id="UP000198724">
    <property type="component" value="Unassembled WGS sequence"/>
</dbReference>
<evidence type="ECO:0000259" key="1">
    <source>
        <dbReference type="Pfam" id="PF01569"/>
    </source>
</evidence>
<protein>
    <submittedName>
        <fullName evidence="3">PAP2 superfamily protein</fullName>
    </submittedName>
</protein>
<dbReference type="CDD" id="cd03398">
    <property type="entry name" value="PAP2_haloperoxidase"/>
    <property type="match status" value="1"/>
</dbReference>
<name>A0A1I2XJD4_9BACT</name>
<evidence type="ECO:0000313" key="4">
    <source>
        <dbReference type="Proteomes" id="UP000198724"/>
    </source>
</evidence>
<dbReference type="InterPro" id="IPR036938">
    <property type="entry name" value="PAP2/HPO_sf"/>
</dbReference>
<dbReference type="OrthoDB" id="7793240at2"/>
<evidence type="ECO:0000259" key="2">
    <source>
        <dbReference type="Pfam" id="PF17897"/>
    </source>
</evidence>
<dbReference type="RefSeq" id="WP_092103997.1">
    <property type="nucleotide sequence ID" value="NZ_FOOT01000006.1"/>
</dbReference>
<dbReference type="PANTHER" id="PTHR34599:SF1">
    <property type="entry name" value="PHOSPHATIDIC ACID PHOSPHATASE TYPE 2_HALOPEROXIDASE DOMAIN-CONTAINING PROTEIN"/>
    <property type="match status" value="1"/>
</dbReference>